<feature type="transmembrane region" description="Helical" evidence="2">
    <location>
        <begin position="254"/>
        <end position="279"/>
    </location>
</feature>
<name>A0A9D1RKV1_9CORY</name>
<sequence length="338" mass="34893">MSGYDLYQSLELSRVHPPEQLAEQLDQRIAELRGQGVQDWEPQLDEVLIARTVLGDAGRRTEYDHALDAAPGTAPEADVPWIRALAQRGAGGGWAVPGGNGAGQSSGAGAANALAVVDRYLTPIPLAAVSGVLAVLTFAVFFFSWGKASAQEQSATLDLSVNGFGAALMEIDSWASMTGRDTSPAYVLLSLVILILLVVGAVLLGLSRETRFGGLLVAVGGGLLTLYGLWALITKLGAEDLFGGEEDFGTTFKASVGAGAILGLILGLLTLAVGVLVVLRAKGSLLPQAWTSGKAASSATPAAPGVQDAPSESAELAEPAQSSDSDNDPFRQRPSAEQ</sequence>
<reference evidence="3" key="1">
    <citation type="journal article" date="2021" name="PeerJ">
        <title>Extensive microbial diversity within the chicken gut microbiome revealed by metagenomics and culture.</title>
        <authorList>
            <person name="Gilroy R."/>
            <person name="Ravi A."/>
            <person name="Getino M."/>
            <person name="Pursley I."/>
            <person name="Horton D.L."/>
            <person name="Alikhan N.F."/>
            <person name="Baker D."/>
            <person name="Gharbi K."/>
            <person name="Hall N."/>
            <person name="Watson M."/>
            <person name="Adriaenssens E.M."/>
            <person name="Foster-Nyarko E."/>
            <person name="Jarju S."/>
            <person name="Secka A."/>
            <person name="Antonio M."/>
            <person name="Oren A."/>
            <person name="Chaudhuri R.R."/>
            <person name="La Ragione R."/>
            <person name="Hildebrand F."/>
            <person name="Pallen M.J."/>
        </authorList>
    </citation>
    <scope>NUCLEOTIDE SEQUENCE</scope>
    <source>
        <strain evidence="3">CHK32-1732</strain>
    </source>
</reference>
<dbReference type="Proteomes" id="UP000824190">
    <property type="component" value="Unassembled WGS sequence"/>
</dbReference>
<evidence type="ECO:0000256" key="1">
    <source>
        <dbReference type="SAM" id="MobiDB-lite"/>
    </source>
</evidence>
<protein>
    <submittedName>
        <fullName evidence="3">Uncharacterized protein</fullName>
    </submittedName>
</protein>
<reference evidence="3" key="2">
    <citation type="submission" date="2021-04" db="EMBL/GenBank/DDBJ databases">
        <authorList>
            <person name="Gilroy R."/>
        </authorList>
    </citation>
    <scope>NUCLEOTIDE SEQUENCE</scope>
    <source>
        <strain evidence="3">CHK32-1732</strain>
    </source>
</reference>
<feature type="compositionally biased region" description="Basic and acidic residues" evidence="1">
    <location>
        <begin position="328"/>
        <end position="338"/>
    </location>
</feature>
<feature type="transmembrane region" description="Helical" evidence="2">
    <location>
        <begin position="213"/>
        <end position="234"/>
    </location>
</feature>
<gene>
    <name evidence="3" type="ORF">H9870_00740</name>
</gene>
<evidence type="ECO:0000313" key="4">
    <source>
        <dbReference type="Proteomes" id="UP000824190"/>
    </source>
</evidence>
<evidence type="ECO:0000313" key="3">
    <source>
        <dbReference type="EMBL" id="HIW90186.1"/>
    </source>
</evidence>
<accession>A0A9D1RKV1</accession>
<feature type="compositionally biased region" description="Low complexity" evidence="1">
    <location>
        <begin position="309"/>
        <end position="323"/>
    </location>
</feature>
<dbReference type="EMBL" id="DXGC01000007">
    <property type="protein sequence ID" value="HIW90186.1"/>
    <property type="molecule type" value="Genomic_DNA"/>
</dbReference>
<evidence type="ECO:0000256" key="2">
    <source>
        <dbReference type="SAM" id="Phobius"/>
    </source>
</evidence>
<feature type="transmembrane region" description="Helical" evidence="2">
    <location>
        <begin position="185"/>
        <end position="206"/>
    </location>
</feature>
<comment type="caution">
    <text evidence="3">The sequence shown here is derived from an EMBL/GenBank/DDBJ whole genome shotgun (WGS) entry which is preliminary data.</text>
</comment>
<feature type="region of interest" description="Disordered" evidence="1">
    <location>
        <begin position="293"/>
        <end position="338"/>
    </location>
</feature>
<dbReference type="AlphaFoldDB" id="A0A9D1RKV1"/>
<feature type="transmembrane region" description="Helical" evidence="2">
    <location>
        <begin position="124"/>
        <end position="145"/>
    </location>
</feature>
<keyword evidence="2" id="KW-0472">Membrane</keyword>
<keyword evidence="2" id="KW-1133">Transmembrane helix</keyword>
<proteinExistence type="predicted"/>
<organism evidence="3 4">
    <name type="scientific">Candidatus Corynebacterium avicola</name>
    <dbReference type="NCBI Taxonomy" id="2838527"/>
    <lineage>
        <taxon>Bacteria</taxon>
        <taxon>Bacillati</taxon>
        <taxon>Actinomycetota</taxon>
        <taxon>Actinomycetes</taxon>
        <taxon>Mycobacteriales</taxon>
        <taxon>Corynebacteriaceae</taxon>
        <taxon>Corynebacterium</taxon>
    </lineage>
</organism>
<keyword evidence="2" id="KW-0812">Transmembrane</keyword>